<dbReference type="InterPro" id="IPR036928">
    <property type="entry name" value="AS_sf"/>
</dbReference>
<feature type="domain" description="Allophanate hydrolase C-terminal" evidence="2">
    <location>
        <begin position="471"/>
        <end position="592"/>
    </location>
</feature>
<dbReference type="Gene3D" id="1.20.58.1700">
    <property type="match status" value="1"/>
</dbReference>
<dbReference type="Pfam" id="PF01425">
    <property type="entry name" value="Amidase"/>
    <property type="match status" value="1"/>
</dbReference>
<evidence type="ECO:0000259" key="2">
    <source>
        <dbReference type="Pfam" id="PF21986"/>
    </source>
</evidence>
<comment type="caution">
    <text evidence="3">The sequence shown here is derived from an EMBL/GenBank/DDBJ whole genome shotgun (WGS) entry which is preliminary data.</text>
</comment>
<evidence type="ECO:0000313" key="3">
    <source>
        <dbReference type="EMBL" id="TQV74285.1"/>
    </source>
</evidence>
<organism evidence="3 4">
    <name type="scientific">Exilibacterium tricleocarpae</name>
    <dbReference type="NCBI Taxonomy" id="2591008"/>
    <lineage>
        <taxon>Bacteria</taxon>
        <taxon>Pseudomonadati</taxon>
        <taxon>Pseudomonadota</taxon>
        <taxon>Gammaproteobacteria</taxon>
        <taxon>Cellvibrionales</taxon>
        <taxon>Cellvibrionaceae</taxon>
        <taxon>Exilibacterium</taxon>
    </lineage>
</organism>
<dbReference type="NCBIfam" id="TIGR02713">
    <property type="entry name" value="allophanate_hyd"/>
    <property type="match status" value="1"/>
</dbReference>
<sequence>MFNLRLPVLRENYRNGVTTPRELIFTLRRQAEAQADYNAWVTLLDERQLENHLAFLEGQSPDTLPLYGIPFAIKDNIDLAGVPTTAGCPDFAYTPPQSAPVVTALLAAGAIPLGKTNLDQFATGLVGVRSPYGEGKNAFNPDYISGGSSAGSAIATALGQVSFALGTDTAGSGRVPAVLNNLIGHKPSKGLISTRGVVPACRSLDCVSLFALHTDDIAILWDLVTQFDPLDPYARSNHYANRNRYYAAAAPAAFRFGVPRELDFQGDGDIRTLFEKSVEHLSRLGGTPVPIDFEPFLSAARLLYEGPWVAERQLATKDVAREALLPVIRQVIDGSATGSAADAFAAQYRLAALKRQCDNVMADVDILLTPTTPTLYARADIAKDPIRHNASLGTYTNFMNLLDYCGTAVPVGFTDCGVPWGVTLFATAFADIEVLSFAGALQRACRLPLGATRHTQPELTSAAVLTPPRTIDIVVCGAHLQGQPLNWQLTERGGKLKELTASSANYQLFALADGKRPAMIRNVTRGCAIEVEVWTLPAETFGDFVAAIPAPLGIGKVELADGRWLSGFICDGYGTGGAKNITEFGGWRSWLQQTS</sequence>
<dbReference type="NCBIfam" id="NF006043">
    <property type="entry name" value="PRK08186.1"/>
    <property type="match status" value="1"/>
</dbReference>
<accession>A0A545TAP2</accession>
<keyword evidence="4" id="KW-1185">Reference proteome</keyword>
<dbReference type="EC" id="3.5.1.54" evidence="3"/>
<evidence type="ECO:0000313" key="4">
    <source>
        <dbReference type="Proteomes" id="UP000319732"/>
    </source>
</evidence>
<dbReference type="InterPro" id="IPR014085">
    <property type="entry name" value="Allophanate_hydrolase"/>
</dbReference>
<dbReference type="PANTHER" id="PTHR11895">
    <property type="entry name" value="TRANSAMIDASE"/>
    <property type="match status" value="1"/>
</dbReference>
<dbReference type="InterPro" id="IPR053844">
    <property type="entry name" value="AH_C"/>
</dbReference>
<dbReference type="SUPFAM" id="SSF75304">
    <property type="entry name" value="Amidase signature (AS) enzymes"/>
    <property type="match status" value="1"/>
</dbReference>
<dbReference type="EMBL" id="VHSG01000017">
    <property type="protein sequence ID" value="TQV74285.1"/>
    <property type="molecule type" value="Genomic_DNA"/>
</dbReference>
<reference evidence="3 4" key="1">
    <citation type="submission" date="2019-06" db="EMBL/GenBank/DDBJ databases">
        <title>Whole genome sequence for Cellvibrionaceae sp. R142.</title>
        <authorList>
            <person name="Wang G."/>
        </authorList>
    </citation>
    <scope>NUCLEOTIDE SEQUENCE [LARGE SCALE GENOMIC DNA]</scope>
    <source>
        <strain evidence="3 4">R142</strain>
    </source>
</reference>
<dbReference type="Gene3D" id="3.90.1300.10">
    <property type="entry name" value="Amidase signature (AS) domain"/>
    <property type="match status" value="1"/>
</dbReference>
<evidence type="ECO:0000259" key="1">
    <source>
        <dbReference type="Pfam" id="PF01425"/>
    </source>
</evidence>
<dbReference type="OrthoDB" id="8872210at2"/>
<dbReference type="InterPro" id="IPR023631">
    <property type="entry name" value="Amidase_dom"/>
</dbReference>
<dbReference type="PANTHER" id="PTHR11895:SF169">
    <property type="entry name" value="GLUTAMYL-TRNA(GLN) AMIDOTRANSFERASE"/>
    <property type="match status" value="1"/>
</dbReference>
<name>A0A545TAP2_9GAMM</name>
<proteinExistence type="predicted"/>
<keyword evidence="3" id="KW-0378">Hydrolase</keyword>
<dbReference type="Proteomes" id="UP000319732">
    <property type="component" value="Unassembled WGS sequence"/>
</dbReference>
<gene>
    <name evidence="3" type="primary">atzF</name>
    <name evidence="3" type="ORF">FKG94_16710</name>
</gene>
<dbReference type="GO" id="GO:0004039">
    <property type="term" value="F:allophanate hydrolase activity"/>
    <property type="evidence" value="ECO:0007669"/>
    <property type="project" value="UniProtKB-EC"/>
</dbReference>
<protein>
    <submittedName>
        <fullName evidence="3">Allophanate hydrolase</fullName>
        <ecNumber evidence="3">3.5.1.54</ecNumber>
    </submittedName>
</protein>
<dbReference type="Pfam" id="PF21986">
    <property type="entry name" value="AH_C"/>
    <property type="match status" value="1"/>
</dbReference>
<dbReference type="InterPro" id="IPR000120">
    <property type="entry name" value="Amidase"/>
</dbReference>
<feature type="domain" description="Amidase" evidence="1">
    <location>
        <begin position="26"/>
        <end position="435"/>
    </location>
</feature>
<dbReference type="Gene3D" id="3.10.490.10">
    <property type="entry name" value="Gamma-glutamyl cyclotransferase-like"/>
    <property type="match status" value="1"/>
</dbReference>
<dbReference type="AlphaFoldDB" id="A0A545TAP2"/>